<name>A0A2U8FWG6_9BURK</name>
<evidence type="ECO:0000313" key="5">
    <source>
        <dbReference type="Proteomes" id="UP000244892"/>
    </source>
</evidence>
<evidence type="ECO:0000256" key="1">
    <source>
        <dbReference type="SAM" id="MobiDB-lite"/>
    </source>
</evidence>
<keyword evidence="4" id="KW-0614">Plasmid</keyword>
<dbReference type="PANTHER" id="PTHR38593:SF1">
    <property type="entry name" value="BLR2558 PROTEIN"/>
    <property type="match status" value="1"/>
</dbReference>
<gene>
    <name evidence="4" type="ORF">DEH84_17560</name>
</gene>
<evidence type="ECO:0000256" key="2">
    <source>
        <dbReference type="SAM" id="SignalP"/>
    </source>
</evidence>
<feature type="signal peptide" evidence="2">
    <location>
        <begin position="1"/>
        <end position="23"/>
    </location>
</feature>
<sequence>MNKLQPIALATLLALGLASGAQAQTTTAPADTSQNTSTRATVPEADRDFIKAAAESGHAEVQAARMAVAKSTNAEIKKYAQMLIDDHTKANAKLAQIAKSKNVSLPKEPSLMQKGKLQLLKRADGVDFDKRFTEDMGVDAHRKVIELFREEVANGRDPEVKAFAQETLPKLEQHLEMAQKLQNQTDKRDSDVNNKVNAPAK</sequence>
<dbReference type="EMBL" id="CP029211">
    <property type="protein sequence ID" value="AWI55401.1"/>
    <property type="molecule type" value="Genomic_DNA"/>
</dbReference>
<feature type="region of interest" description="Disordered" evidence="1">
    <location>
        <begin position="174"/>
        <end position="201"/>
    </location>
</feature>
<protein>
    <submittedName>
        <fullName evidence="4">DUF305 domain-containing protein</fullName>
    </submittedName>
</protein>
<keyword evidence="5" id="KW-1185">Reference proteome</keyword>
<dbReference type="Gene3D" id="1.20.1260.10">
    <property type="match status" value="1"/>
</dbReference>
<dbReference type="OrthoDB" id="118677at2"/>
<feature type="chain" id="PRO_5016063283" evidence="2">
    <location>
        <begin position="24"/>
        <end position="201"/>
    </location>
</feature>
<geneLocation type="plasmid" evidence="5">
    <name>ptb101</name>
</geneLocation>
<dbReference type="Pfam" id="PF13628">
    <property type="entry name" value="DUF4142"/>
    <property type="match status" value="1"/>
</dbReference>
<dbReference type="InterPro" id="IPR012347">
    <property type="entry name" value="Ferritin-like"/>
</dbReference>
<organism evidence="4 5">
    <name type="scientific">Aquabacterium olei</name>
    <dbReference type="NCBI Taxonomy" id="1296669"/>
    <lineage>
        <taxon>Bacteria</taxon>
        <taxon>Pseudomonadati</taxon>
        <taxon>Pseudomonadota</taxon>
        <taxon>Betaproteobacteria</taxon>
        <taxon>Burkholderiales</taxon>
        <taxon>Aquabacterium</taxon>
    </lineage>
</organism>
<evidence type="ECO:0000259" key="3">
    <source>
        <dbReference type="Pfam" id="PF13628"/>
    </source>
</evidence>
<dbReference type="KEGG" id="aon:DEH84_17560"/>
<accession>A0A2U8FWG6</accession>
<feature type="domain" description="DUF4142" evidence="3">
    <location>
        <begin position="45"/>
        <end position="181"/>
    </location>
</feature>
<dbReference type="InterPro" id="IPR025419">
    <property type="entry name" value="DUF4142"/>
</dbReference>
<dbReference type="Proteomes" id="UP000244892">
    <property type="component" value="Plasmid pTB101"/>
</dbReference>
<dbReference type="PANTHER" id="PTHR38593">
    <property type="entry name" value="BLR2558 PROTEIN"/>
    <property type="match status" value="1"/>
</dbReference>
<dbReference type="AlphaFoldDB" id="A0A2U8FWG6"/>
<keyword evidence="2" id="KW-0732">Signal</keyword>
<proteinExistence type="predicted"/>
<reference evidence="4 5" key="1">
    <citation type="submission" date="2018-05" db="EMBL/GenBank/DDBJ databases">
        <title>complete genome sequence of Aquabacterium olei NBRC 110486.</title>
        <authorList>
            <person name="Tang B."/>
            <person name="Chang J."/>
            <person name="Zhang L."/>
            <person name="Yang H."/>
        </authorList>
    </citation>
    <scope>NUCLEOTIDE SEQUENCE [LARGE SCALE GENOMIC DNA]</scope>
    <source>
        <strain evidence="4 5">NBRC 110486</strain>
        <plasmid evidence="5">Plasmid ptb101</plasmid>
    </source>
</reference>
<evidence type="ECO:0000313" key="4">
    <source>
        <dbReference type="EMBL" id="AWI55401.1"/>
    </source>
</evidence>
<dbReference type="RefSeq" id="WP_109038514.1">
    <property type="nucleotide sequence ID" value="NZ_CP029211.1"/>
</dbReference>